<dbReference type="Gene3D" id="2.60.40.2130">
    <property type="entry name" value="F-spondin domain"/>
    <property type="match status" value="1"/>
</dbReference>
<dbReference type="RefSeq" id="WP_169665927.1">
    <property type="nucleotide sequence ID" value="NZ_CP076132.1"/>
</dbReference>
<reference evidence="3 4" key="1">
    <citation type="submission" date="2021-05" db="EMBL/GenBank/DDBJ databases">
        <title>Comparative genomic studies on the polysaccharide-degrading batcterial strains of the Flammeovirga genus.</title>
        <authorList>
            <person name="Zewei F."/>
            <person name="Zheng Z."/>
            <person name="Yu L."/>
            <person name="Ruyue G."/>
            <person name="Yanhong M."/>
            <person name="Yuanyuan C."/>
            <person name="Jingyan G."/>
            <person name="Wenjun H."/>
        </authorList>
    </citation>
    <scope>NUCLEOTIDE SEQUENCE [LARGE SCALE GENOMIC DNA]</scope>
    <source>
        <strain evidence="3 4">NBRC:100898</strain>
    </source>
</reference>
<protein>
    <submittedName>
        <fullName evidence="3">Spondin domain-containing protein</fullName>
    </submittedName>
</protein>
<dbReference type="InterPro" id="IPR038678">
    <property type="entry name" value="Spondin_N_sf"/>
</dbReference>
<dbReference type="EMBL" id="CP076132">
    <property type="protein sequence ID" value="QWG01792.1"/>
    <property type="molecule type" value="Genomic_DNA"/>
</dbReference>
<name>A0AAX1N700_9BACT</name>
<dbReference type="InterPro" id="IPR051418">
    <property type="entry name" value="Spondin/Thrombospondin_T1"/>
</dbReference>
<keyword evidence="1" id="KW-0732">Signal</keyword>
<dbReference type="GO" id="GO:0007155">
    <property type="term" value="P:cell adhesion"/>
    <property type="evidence" value="ECO:0007669"/>
    <property type="project" value="TreeGrafter"/>
</dbReference>
<dbReference type="InterPro" id="IPR009465">
    <property type="entry name" value="Spondin_N"/>
</dbReference>
<dbReference type="NCBIfam" id="NF038123">
    <property type="entry name" value="NF038123_dom"/>
    <property type="match status" value="1"/>
</dbReference>
<evidence type="ECO:0000313" key="3">
    <source>
        <dbReference type="EMBL" id="QWG01792.1"/>
    </source>
</evidence>
<dbReference type="AlphaFoldDB" id="A0AAX1N700"/>
<dbReference type="PANTHER" id="PTHR11311">
    <property type="entry name" value="SPONDIN"/>
    <property type="match status" value="1"/>
</dbReference>
<dbReference type="Pfam" id="PF06468">
    <property type="entry name" value="Spond_N"/>
    <property type="match status" value="1"/>
</dbReference>
<organism evidence="3 4">
    <name type="scientific">Flammeovirga yaeyamensis</name>
    <dbReference type="NCBI Taxonomy" id="367791"/>
    <lineage>
        <taxon>Bacteria</taxon>
        <taxon>Pseudomonadati</taxon>
        <taxon>Bacteroidota</taxon>
        <taxon>Cytophagia</taxon>
        <taxon>Cytophagales</taxon>
        <taxon>Flammeovirgaceae</taxon>
        <taxon>Flammeovirga</taxon>
    </lineage>
</organism>
<proteinExistence type="predicted"/>
<sequence length="228" mass="24532">MKKFLLLFTIALFSLGCDNNENDTPPTNLPELSETATYKVTFQGTWSSSSHPTEYPSNSHFSGVIGMTHNQDTSFRTVGQLATEGIKIMAETGGKGTLSSEINSIIEDGNASVLISEGGLSTGSSGISFEVTVDKDYPYISLFSMIAPSPDWYVAIENYHLINEGAWVELITLQPMHYDAGTDSGVSFASPNAPTTPQEPISIITSSPLGNGEMVNPSVATFTFERIE</sequence>
<accession>A0AAX1N700</accession>
<dbReference type="PANTHER" id="PTHR11311:SF15">
    <property type="entry name" value="SPONDIN-2"/>
    <property type="match status" value="1"/>
</dbReference>
<dbReference type="PROSITE" id="PS51020">
    <property type="entry name" value="SPONDIN"/>
    <property type="match status" value="1"/>
</dbReference>
<feature type="signal peptide" evidence="1">
    <location>
        <begin position="1"/>
        <end position="19"/>
    </location>
</feature>
<dbReference type="PROSITE" id="PS51257">
    <property type="entry name" value="PROKAR_LIPOPROTEIN"/>
    <property type="match status" value="1"/>
</dbReference>
<evidence type="ECO:0000256" key="1">
    <source>
        <dbReference type="SAM" id="SignalP"/>
    </source>
</evidence>
<keyword evidence="4" id="KW-1185">Reference proteome</keyword>
<feature type="domain" description="Spondin" evidence="2">
    <location>
        <begin position="26"/>
        <end position="217"/>
    </location>
</feature>
<gene>
    <name evidence="3" type="ORF">KMW28_19445</name>
</gene>
<evidence type="ECO:0000259" key="2">
    <source>
        <dbReference type="PROSITE" id="PS51020"/>
    </source>
</evidence>
<dbReference type="Proteomes" id="UP000678679">
    <property type="component" value="Chromosome 1"/>
</dbReference>
<evidence type="ECO:0000313" key="4">
    <source>
        <dbReference type="Proteomes" id="UP000678679"/>
    </source>
</evidence>
<feature type="chain" id="PRO_5043948441" evidence="1">
    <location>
        <begin position="20"/>
        <end position="228"/>
    </location>
</feature>
<dbReference type="KEGG" id="fya:KMW28_19445"/>
<dbReference type="GO" id="GO:0031012">
    <property type="term" value="C:extracellular matrix"/>
    <property type="evidence" value="ECO:0007669"/>
    <property type="project" value="TreeGrafter"/>
</dbReference>